<evidence type="ECO:0000313" key="1">
    <source>
        <dbReference type="EMBL" id="ALO60572.1"/>
    </source>
</evidence>
<name>A0A0S2LJ70_CRYD1</name>
<gene>
    <name evidence="1" type="ordered locus">CNE03055</name>
</gene>
<dbReference type="KEGG" id="cne:CNE03055"/>
<dbReference type="RefSeq" id="XP_024514381.1">
    <property type="nucleotide sequence ID" value="XM_024658533.1"/>
</dbReference>
<dbReference type="OrthoDB" id="413520at2759"/>
<evidence type="ECO:0000313" key="2">
    <source>
        <dbReference type="Proteomes" id="UP000002149"/>
    </source>
</evidence>
<sequence length="274" mass="30542">MTDPNFPPNLDIKPLLLSHDHPHGQIQSENQTNAIAAYGIAGRVWEATKPLLDYFTPSQAYEPPCSLFASCGPHCVVELGSGQSVASLHLAAHLAPQDTIVLTDLPAVIPLCEKCIDSWRPPKCHAKVVARPLAWGQNTSHLREEFGLISHILMCDLIYFPHLYPLLLHTLLSLTEPSSVADVEDETFGPEVILSYTTRTLALEESFFDALAYYFKTTPVRGGTWEAKVFIGKRWKVTKDWSLPDIKDVMNGSKEVIRGRSYGLIDELFGTLDW</sequence>
<accession>A0A0S2LJ70</accession>
<dbReference type="GO" id="GO:0008757">
    <property type="term" value="F:S-adenosylmethionine-dependent methyltransferase activity"/>
    <property type="evidence" value="ECO:0007669"/>
    <property type="project" value="UniProtKB-ARBA"/>
</dbReference>
<dbReference type="GO" id="GO:0032991">
    <property type="term" value="C:protein-containing complex"/>
    <property type="evidence" value="ECO:0000318"/>
    <property type="project" value="GO_Central"/>
</dbReference>
<dbReference type="AlphaFoldDB" id="A0A0S2LJ70"/>
<protein>
    <submittedName>
        <fullName evidence="1">Uncharacterized protein</fullName>
    </submittedName>
</protein>
<dbReference type="Gene3D" id="3.40.50.150">
    <property type="entry name" value="Vaccinia Virus protein VP39"/>
    <property type="match status" value="1"/>
</dbReference>
<reference evidence="1 2" key="1">
    <citation type="journal article" date="2005" name="Science">
        <title>The genome of the basidiomycetous yeast and human pathogen Cryptococcus neoformans.</title>
        <authorList>
            <person name="Loftus B.J."/>
            <person name="Fung E."/>
            <person name="Roncaglia P."/>
            <person name="Rowley D."/>
            <person name="Amedeo P."/>
            <person name="Bruno D."/>
            <person name="Vamathevan J."/>
            <person name="Miranda M."/>
            <person name="Anderson I.J."/>
            <person name="Fraser J.A."/>
            <person name="Allen J.E."/>
            <person name="Bosdet I.E."/>
            <person name="Brent M.R."/>
            <person name="Chiu R."/>
            <person name="Doering T.L."/>
            <person name="Donlin M.J."/>
            <person name="D'Souza C.A."/>
            <person name="Fox D.S."/>
            <person name="Grinberg V."/>
            <person name="Fu J."/>
            <person name="Fukushima M."/>
            <person name="Haas B.J."/>
            <person name="Huang J.C."/>
            <person name="Janbon G."/>
            <person name="Jones S.J."/>
            <person name="Koo H.L."/>
            <person name="Krzywinski M.I."/>
            <person name="Kwon-Chung J.K."/>
            <person name="Lengeler K.B."/>
            <person name="Maiti R."/>
            <person name="Marra M.A."/>
            <person name="Marra R.E."/>
            <person name="Mathewson C.A."/>
            <person name="Mitchell T.G."/>
            <person name="Pertea M."/>
            <person name="Riggs F.R."/>
            <person name="Salzberg S.L."/>
            <person name="Schein J.E."/>
            <person name="Shvartsbeyn A."/>
            <person name="Shin H."/>
            <person name="Shumway M."/>
            <person name="Specht C.A."/>
            <person name="Suh B.B."/>
            <person name="Tenney A."/>
            <person name="Utterback T.R."/>
            <person name="Wickes B.L."/>
            <person name="Wortman J.R."/>
            <person name="Wye N.H."/>
            <person name="Kronstad J.W."/>
            <person name="Lodge J.K."/>
            <person name="Heitman J."/>
            <person name="Davis R.W."/>
            <person name="Fraser C.M."/>
            <person name="Hyman R.W."/>
        </authorList>
    </citation>
    <scope>NUCLEOTIDE SEQUENCE [LARGE SCALE GENOMIC DNA]</scope>
    <source>
        <strain evidence="2">JEC21 / ATCC MYA-565</strain>
    </source>
</reference>
<dbReference type="InterPro" id="IPR019410">
    <property type="entry name" value="Methyltransf_16"/>
</dbReference>
<dbReference type="Proteomes" id="UP000002149">
    <property type="component" value="Chromosome 5"/>
</dbReference>
<keyword evidence="2" id="KW-1185">Reference proteome</keyword>
<dbReference type="InterPro" id="IPR029063">
    <property type="entry name" value="SAM-dependent_MTases_sf"/>
</dbReference>
<dbReference type="PANTHER" id="PTHR14614">
    <property type="entry name" value="HEPATOCELLULAR CARCINOMA-ASSOCIATED ANTIGEN"/>
    <property type="match status" value="1"/>
</dbReference>
<dbReference type="STRING" id="214684.A0A0S2LJ70"/>
<dbReference type="GeneID" id="36392871"/>
<dbReference type="Pfam" id="PF10294">
    <property type="entry name" value="Methyltransf_16"/>
    <property type="match status" value="1"/>
</dbReference>
<proteinExistence type="predicted"/>
<dbReference type="VEuPathDB" id="FungiDB:CNE03055"/>
<dbReference type="PaxDb" id="214684-A0A0S2LJ70"/>
<dbReference type="PANTHER" id="PTHR14614:SF161">
    <property type="match status" value="1"/>
</dbReference>
<dbReference type="EMBL" id="AE017345">
    <property type="protein sequence ID" value="ALO60572.1"/>
    <property type="molecule type" value="Genomic_DNA"/>
</dbReference>
<dbReference type="GO" id="GO:0005829">
    <property type="term" value="C:cytosol"/>
    <property type="evidence" value="ECO:0000318"/>
    <property type="project" value="GO_Central"/>
</dbReference>
<organism evidence="1 2">
    <name type="scientific">Cryptococcus deneoformans (strain JEC21 / ATCC MYA-565)</name>
    <name type="common">Cryptococcus neoformans var. neoformans serotype D</name>
    <dbReference type="NCBI Taxonomy" id="214684"/>
    <lineage>
        <taxon>Eukaryota</taxon>
        <taxon>Fungi</taxon>
        <taxon>Dikarya</taxon>
        <taxon>Basidiomycota</taxon>
        <taxon>Agaricomycotina</taxon>
        <taxon>Tremellomycetes</taxon>
        <taxon>Tremellales</taxon>
        <taxon>Cryptococcaceae</taxon>
        <taxon>Cryptococcus</taxon>
        <taxon>Cryptococcus neoformans species complex</taxon>
    </lineage>
</organism>
<dbReference type="InParanoid" id="A0A0S2LJ70"/>
<dbReference type="GO" id="GO:0008276">
    <property type="term" value="F:protein methyltransferase activity"/>
    <property type="evidence" value="ECO:0000318"/>
    <property type="project" value="GO_Central"/>
</dbReference>